<reference evidence="1 2" key="1">
    <citation type="journal article" date="2011" name="J. Gen. Appl. Microbiol.">
        <title>Draft genome sequencing of the enigmatic yeast Saitoella complicata.</title>
        <authorList>
            <person name="Nishida H."/>
            <person name="Hamamoto M."/>
            <person name="Sugiyama J."/>
        </authorList>
    </citation>
    <scope>NUCLEOTIDE SEQUENCE [LARGE SCALE GENOMIC DNA]</scope>
    <source>
        <strain evidence="1 2">NRRL Y-17804</strain>
    </source>
</reference>
<sequence length="83" mass="9519">MVSSAYFSTSGVCHSLRTALAVRYGTHAPTGIVRHHVLSPRWRQADVRKLLKLAERYSYYKKSIGLRRPVLFIPSYAEVKRLT</sequence>
<reference evidence="1 2" key="2">
    <citation type="journal article" date="2014" name="J. Gen. Appl. Microbiol.">
        <title>The early diverging ascomycetous budding yeast Saitoella complicata has three histone deacetylases belonging to the Clr6, Hos2, and Rpd3 lineages.</title>
        <authorList>
            <person name="Nishida H."/>
            <person name="Matsumoto T."/>
            <person name="Kondo S."/>
            <person name="Hamamoto M."/>
            <person name="Yoshikawa H."/>
        </authorList>
    </citation>
    <scope>NUCLEOTIDE SEQUENCE [LARGE SCALE GENOMIC DNA]</scope>
    <source>
        <strain evidence="1 2">NRRL Y-17804</strain>
    </source>
</reference>
<gene>
    <name evidence="1" type="ORF">G7K_6567-t1</name>
</gene>
<accession>A0A0E9NRK0</accession>
<reference evidence="1 2" key="3">
    <citation type="journal article" date="2015" name="Genome Announc.">
        <title>Draft Genome Sequence of the Archiascomycetous Yeast Saitoella complicata.</title>
        <authorList>
            <person name="Yamauchi K."/>
            <person name="Kondo S."/>
            <person name="Hamamoto M."/>
            <person name="Takahashi Y."/>
            <person name="Ogura Y."/>
            <person name="Hayashi T."/>
            <person name="Nishida H."/>
        </authorList>
    </citation>
    <scope>NUCLEOTIDE SEQUENCE [LARGE SCALE GENOMIC DNA]</scope>
    <source>
        <strain evidence="1 2">NRRL Y-17804</strain>
    </source>
</reference>
<protein>
    <submittedName>
        <fullName evidence="1">Uncharacterized protein</fullName>
    </submittedName>
</protein>
<dbReference type="Proteomes" id="UP000033140">
    <property type="component" value="Unassembled WGS sequence"/>
</dbReference>
<dbReference type="EMBL" id="BACD03000071">
    <property type="protein sequence ID" value="GAO52492.1"/>
    <property type="molecule type" value="Genomic_DNA"/>
</dbReference>
<keyword evidence="2" id="KW-1185">Reference proteome</keyword>
<evidence type="ECO:0000313" key="2">
    <source>
        <dbReference type="Proteomes" id="UP000033140"/>
    </source>
</evidence>
<comment type="caution">
    <text evidence="1">The sequence shown here is derived from an EMBL/GenBank/DDBJ whole genome shotgun (WGS) entry which is preliminary data.</text>
</comment>
<organism evidence="1 2">
    <name type="scientific">Saitoella complicata (strain BCRC 22490 / CBS 7301 / JCM 7358 / NBRC 10748 / NRRL Y-17804)</name>
    <dbReference type="NCBI Taxonomy" id="698492"/>
    <lineage>
        <taxon>Eukaryota</taxon>
        <taxon>Fungi</taxon>
        <taxon>Dikarya</taxon>
        <taxon>Ascomycota</taxon>
        <taxon>Taphrinomycotina</taxon>
        <taxon>Taphrinomycotina incertae sedis</taxon>
        <taxon>Saitoella</taxon>
    </lineage>
</organism>
<name>A0A0E9NRK0_SAICN</name>
<dbReference type="AlphaFoldDB" id="A0A0E9NRK0"/>
<proteinExistence type="predicted"/>
<evidence type="ECO:0000313" key="1">
    <source>
        <dbReference type="EMBL" id="GAO52492.1"/>
    </source>
</evidence>